<organism evidence="1 2">
    <name type="scientific">Protea cynaroides</name>
    <dbReference type="NCBI Taxonomy" id="273540"/>
    <lineage>
        <taxon>Eukaryota</taxon>
        <taxon>Viridiplantae</taxon>
        <taxon>Streptophyta</taxon>
        <taxon>Embryophyta</taxon>
        <taxon>Tracheophyta</taxon>
        <taxon>Spermatophyta</taxon>
        <taxon>Magnoliopsida</taxon>
        <taxon>Proteales</taxon>
        <taxon>Proteaceae</taxon>
        <taxon>Protea</taxon>
    </lineage>
</organism>
<name>A0A9Q0KW68_9MAGN</name>
<comment type="caution">
    <text evidence="1">The sequence shown here is derived from an EMBL/GenBank/DDBJ whole genome shotgun (WGS) entry which is preliminary data.</text>
</comment>
<reference evidence="1" key="1">
    <citation type="journal article" date="2023" name="Plant J.">
        <title>The genome of the king protea, Protea cynaroides.</title>
        <authorList>
            <person name="Chang J."/>
            <person name="Duong T.A."/>
            <person name="Schoeman C."/>
            <person name="Ma X."/>
            <person name="Roodt D."/>
            <person name="Barker N."/>
            <person name="Li Z."/>
            <person name="Van de Peer Y."/>
            <person name="Mizrachi E."/>
        </authorList>
    </citation>
    <scope>NUCLEOTIDE SEQUENCE</scope>
    <source>
        <tissue evidence="1">Young leaves</tissue>
    </source>
</reference>
<evidence type="ECO:0000313" key="1">
    <source>
        <dbReference type="EMBL" id="KAJ4977993.1"/>
    </source>
</evidence>
<protein>
    <submittedName>
        <fullName evidence="1">Uncharacterized protein</fullName>
    </submittedName>
</protein>
<dbReference type="AlphaFoldDB" id="A0A9Q0KW68"/>
<gene>
    <name evidence="1" type="ORF">NE237_008773</name>
</gene>
<accession>A0A9Q0KW68</accession>
<sequence length="150" mass="16097">MGPASTILVSVSMFAGRIAPSLDQADAEDDEDFGVEDGELQDTEAISVMQTESVFGLPMLAPEDIRVEVIYDDILAMDKALQVADGAFTEVGKHNRGQLAGRGNSHGVDATQSPRVNLKDIVVALVGNHNQTVKHVTFSPRVTHSRRGAR</sequence>
<evidence type="ECO:0000313" key="2">
    <source>
        <dbReference type="Proteomes" id="UP001141806"/>
    </source>
</evidence>
<dbReference type="EMBL" id="JAMYWD010000002">
    <property type="protein sequence ID" value="KAJ4977993.1"/>
    <property type="molecule type" value="Genomic_DNA"/>
</dbReference>
<proteinExistence type="predicted"/>
<keyword evidence="2" id="KW-1185">Reference proteome</keyword>
<dbReference type="Proteomes" id="UP001141806">
    <property type="component" value="Unassembled WGS sequence"/>
</dbReference>